<proteinExistence type="predicted"/>
<protein>
    <submittedName>
        <fullName evidence="1">Uncharacterized protein</fullName>
    </submittedName>
</protein>
<accession>A0ABU1ARH8</accession>
<comment type="caution">
    <text evidence="1">The sequence shown here is derived from an EMBL/GenBank/DDBJ whole genome shotgun (WGS) entry which is preliminary data.</text>
</comment>
<gene>
    <name evidence="1" type="ORF">QEH52_01780</name>
</gene>
<evidence type="ECO:0000313" key="2">
    <source>
        <dbReference type="Proteomes" id="UP001225316"/>
    </source>
</evidence>
<name>A0ABU1ARH8_9BACT</name>
<sequence length="172" mass="18980">MTPSRKIEKALCADVLTVANIPELSLLQRGSVLNVYPGLNYETKHLPRMQVAMPDVSPAPGFEGVPDAREYVGDLYIAVLSDAQRADDAVCDAYDGLIGAVQALFEGSRSDISLAGLLNYPESGPDERTVKELYIYQARFEGESQDHLERGVWQVLLHYQVEFTVHDGQPAE</sequence>
<dbReference type="RefSeq" id="WP_308948234.1">
    <property type="nucleotide sequence ID" value="NZ_JARXHW010000002.1"/>
</dbReference>
<dbReference type="Proteomes" id="UP001225316">
    <property type="component" value="Unassembled WGS sequence"/>
</dbReference>
<dbReference type="EMBL" id="JARXHW010000002">
    <property type="protein sequence ID" value="MDQ8206222.1"/>
    <property type="molecule type" value="Genomic_DNA"/>
</dbReference>
<organism evidence="1 2">
    <name type="scientific">Thalassobacterium maritimum</name>
    <dbReference type="NCBI Taxonomy" id="3041265"/>
    <lineage>
        <taxon>Bacteria</taxon>
        <taxon>Pseudomonadati</taxon>
        <taxon>Verrucomicrobiota</taxon>
        <taxon>Opitutia</taxon>
        <taxon>Puniceicoccales</taxon>
        <taxon>Coraliomargaritaceae</taxon>
        <taxon>Thalassobacterium</taxon>
    </lineage>
</organism>
<keyword evidence="2" id="KW-1185">Reference proteome</keyword>
<evidence type="ECO:0000313" key="1">
    <source>
        <dbReference type="EMBL" id="MDQ8206222.1"/>
    </source>
</evidence>
<reference evidence="1 2" key="1">
    <citation type="submission" date="2023-04" db="EMBL/GenBank/DDBJ databases">
        <title>A novel bacteria isolated from coastal sediment.</title>
        <authorList>
            <person name="Liu X.-J."/>
            <person name="Du Z.-J."/>
        </authorList>
    </citation>
    <scope>NUCLEOTIDE SEQUENCE [LARGE SCALE GENOMIC DNA]</scope>
    <source>
        <strain evidence="1 2">SDUM461003</strain>
    </source>
</reference>